<sequence>MRKIISFARRTWLIRTGQIFLASVLALVVTPRLGRGADIDYFTGTDFVGKNRTGIFKTFYINYWKPHRRIDASKWSLEVTGLCQRPGRFSLEELLEIPDRDQESRLKCVECWSARARWSGFSFAEIERRVQPMEDAIGVTFHCADEYVEHLSLETLRHPRTMMVTHMNGVPLTDEHGFPLRVIAPMKYGYKNPKAILKIEFVSQEVWGTWSKIGPYSTDGTILPGTDHPLEYDKQPHRIAGGEITEY</sequence>
<dbReference type="Proteomes" id="UP000594688">
    <property type="component" value="Chromosome"/>
</dbReference>
<reference evidence="2 3" key="1">
    <citation type="submission" date="2020-02" db="EMBL/GenBank/DDBJ databases">
        <title>Genomic and physiological characterization of two novel Nitrospinaceae genera.</title>
        <authorList>
            <person name="Mueller A.J."/>
            <person name="Jung M.-Y."/>
            <person name="Strachan C.R."/>
            <person name="Herbold C.W."/>
            <person name="Kirkegaard R.H."/>
            <person name="Daims H."/>
        </authorList>
    </citation>
    <scope>NUCLEOTIDE SEQUENCE [LARGE SCALE GENOMIC DNA]</scope>
    <source>
        <strain evidence="2">EB</strain>
    </source>
</reference>
<dbReference type="EMBL" id="CP048685">
    <property type="protein sequence ID" value="QPJ60833.1"/>
    <property type="molecule type" value="Genomic_DNA"/>
</dbReference>
<dbReference type="AlphaFoldDB" id="A0A7T0BTZ8"/>
<gene>
    <name evidence="2" type="ORF">G3M70_02590</name>
</gene>
<dbReference type="SUPFAM" id="SSF56524">
    <property type="entry name" value="Oxidoreductase molybdopterin-binding domain"/>
    <property type="match status" value="1"/>
</dbReference>
<name>A0A7T0BTZ8_9BACT</name>
<dbReference type="CDD" id="cd00321">
    <property type="entry name" value="SO_family_Moco"/>
    <property type="match status" value="1"/>
</dbReference>
<evidence type="ECO:0000259" key="1">
    <source>
        <dbReference type="Pfam" id="PF00174"/>
    </source>
</evidence>
<evidence type="ECO:0000313" key="2">
    <source>
        <dbReference type="EMBL" id="QPJ60833.1"/>
    </source>
</evidence>
<accession>A0A7T0BTZ8</accession>
<dbReference type="InterPro" id="IPR000572">
    <property type="entry name" value="OxRdtase_Mopterin-bd_dom"/>
</dbReference>
<dbReference type="Gene3D" id="3.90.420.10">
    <property type="entry name" value="Oxidoreductase, molybdopterin-binding domain"/>
    <property type="match status" value="1"/>
</dbReference>
<protein>
    <submittedName>
        <fullName evidence="2">Molybdopterin-dependent oxidoreductase</fullName>
    </submittedName>
</protein>
<dbReference type="PANTHER" id="PTHR43032">
    <property type="entry name" value="PROTEIN-METHIONINE-SULFOXIDE REDUCTASE"/>
    <property type="match status" value="1"/>
</dbReference>
<organism evidence="2 3">
    <name type="scientific">Candidatus Nitronauta litoralis</name>
    <dbReference type="NCBI Taxonomy" id="2705533"/>
    <lineage>
        <taxon>Bacteria</taxon>
        <taxon>Pseudomonadati</taxon>
        <taxon>Nitrospinota/Tectimicrobiota group</taxon>
        <taxon>Nitrospinota</taxon>
        <taxon>Nitrospinia</taxon>
        <taxon>Nitrospinales</taxon>
        <taxon>Nitrospinaceae</taxon>
        <taxon>Candidatus Nitronauta</taxon>
    </lineage>
</organism>
<dbReference type="InterPro" id="IPR036374">
    <property type="entry name" value="OxRdtase_Mopterin-bd_sf"/>
</dbReference>
<feature type="domain" description="Oxidoreductase molybdopterin-binding" evidence="1">
    <location>
        <begin position="68"/>
        <end position="210"/>
    </location>
</feature>
<dbReference type="KEGG" id="nli:G3M70_02590"/>
<proteinExistence type="predicted"/>
<dbReference type="Pfam" id="PF00174">
    <property type="entry name" value="Oxidored_molyb"/>
    <property type="match status" value="1"/>
</dbReference>
<evidence type="ECO:0000313" key="3">
    <source>
        <dbReference type="Proteomes" id="UP000594688"/>
    </source>
</evidence>